<comment type="caution">
    <text evidence="1">The sequence shown here is derived from an EMBL/GenBank/DDBJ whole genome shotgun (WGS) entry which is preliminary data.</text>
</comment>
<accession>A0AAV7KHW6</accession>
<keyword evidence="1" id="KW-0808">Transferase</keyword>
<name>A0AAV7KHW6_9METZ</name>
<dbReference type="AlphaFoldDB" id="A0AAV7KHW6"/>
<dbReference type="EMBL" id="JAKMXF010000026">
    <property type="protein sequence ID" value="KAI6660721.1"/>
    <property type="molecule type" value="Genomic_DNA"/>
</dbReference>
<gene>
    <name evidence="1" type="ORF">LOD99_10276</name>
</gene>
<proteinExistence type="predicted"/>
<evidence type="ECO:0000313" key="2">
    <source>
        <dbReference type="Proteomes" id="UP001165289"/>
    </source>
</evidence>
<dbReference type="Proteomes" id="UP001165289">
    <property type="component" value="Unassembled WGS sequence"/>
</dbReference>
<keyword evidence="1" id="KW-0695">RNA-directed DNA polymerase</keyword>
<sequence>MSERQSWSQEEKKQHLNFLGQFWSEALDNFVSWRPDPEAWGVNAFVLNWKHLGALYLFIPMILIGRTLSNISEDMIEVAIIVVPFWASRPWWPLLLQLLIHLPTLLPHASCLLTNRNGESHPQITTKQIKMLTCLISGNYSQAEEIQLDIQKSSPKQRNFS</sequence>
<evidence type="ECO:0000313" key="1">
    <source>
        <dbReference type="EMBL" id="KAI6660721.1"/>
    </source>
</evidence>
<reference evidence="1 2" key="1">
    <citation type="journal article" date="2023" name="BMC Biol.">
        <title>The compact genome of the sponge Oopsacas minuta (Hexactinellida) is lacking key metazoan core genes.</title>
        <authorList>
            <person name="Santini S."/>
            <person name="Schenkelaars Q."/>
            <person name="Jourda C."/>
            <person name="Duchesne M."/>
            <person name="Belahbib H."/>
            <person name="Rocher C."/>
            <person name="Selva M."/>
            <person name="Riesgo A."/>
            <person name="Vervoort M."/>
            <person name="Leys S.P."/>
            <person name="Kodjabachian L."/>
            <person name="Le Bivic A."/>
            <person name="Borchiellini C."/>
            <person name="Claverie J.M."/>
            <person name="Renard E."/>
        </authorList>
    </citation>
    <scope>NUCLEOTIDE SEQUENCE [LARGE SCALE GENOMIC DNA]</scope>
    <source>
        <strain evidence="1">SPO-2</strain>
    </source>
</reference>
<dbReference type="GO" id="GO:0003964">
    <property type="term" value="F:RNA-directed DNA polymerase activity"/>
    <property type="evidence" value="ECO:0007669"/>
    <property type="project" value="UniProtKB-KW"/>
</dbReference>
<keyword evidence="1" id="KW-0548">Nucleotidyltransferase</keyword>
<organism evidence="1 2">
    <name type="scientific">Oopsacas minuta</name>
    <dbReference type="NCBI Taxonomy" id="111878"/>
    <lineage>
        <taxon>Eukaryota</taxon>
        <taxon>Metazoa</taxon>
        <taxon>Porifera</taxon>
        <taxon>Hexactinellida</taxon>
        <taxon>Hexasterophora</taxon>
        <taxon>Lyssacinosida</taxon>
        <taxon>Leucopsacidae</taxon>
        <taxon>Oopsacas</taxon>
    </lineage>
</organism>
<protein>
    <submittedName>
        <fullName evidence="1">Reverse transcriptase/ribonuclease h/methyltransferase</fullName>
    </submittedName>
</protein>
<keyword evidence="2" id="KW-1185">Reference proteome</keyword>